<dbReference type="AlphaFoldDB" id="X0RJQ1"/>
<evidence type="ECO:0008006" key="8">
    <source>
        <dbReference type="Google" id="ProtNLM"/>
    </source>
</evidence>
<dbReference type="EMBL" id="BARS01005149">
    <property type="protein sequence ID" value="GAF69054.1"/>
    <property type="molecule type" value="Genomic_DNA"/>
</dbReference>
<keyword evidence="5 6" id="KW-0472">Membrane</keyword>
<evidence type="ECO:0000256" key="1">
    <source>
        <dbReference type="ARBA" id="ARBA00004141"/>
    </source>
</evidence>
<keyword evidence="2" id="KW-0813">Transport</keyword>
<evidence type="ECO:0000256" key="5">
    <source>
        <dbReference type="ARBA" id="ARBA00023136"/>
    </source>
</evidence>
<feature type="transmembrane region" description="Helical" evidence="6">
    <location>
        <begin position="219"/>
        <end position="242"/>
    </location>
</feature>
<feature type="transmembrane region" description="Helical" evidence="6">
    <location>
        <begin position="183"/>
        <end position="199"/>
    </location>
</feature>
<sequence>MGKMALEYILIIFLIISVIISFGIGANDETMAPLYGSRILNIKQILILAAIFAIAGAVLLGEGVAKSVGDKILLLDYEAPGIDQNAVVMTILISTAIVLILSSAFGLPISSTHATIGGIIGLGLLLGGGNGVNWTTILEMSMWWLASPIVGYTVTYGVVKLLNKRKLKNLKGFKDFEKSENKFSYIILIIICITAFARAGNDSSNSVGIVVGVGGDIDILWLLIITGLGLASGIIVLGRIVIKNLGKMTELRPSTAFAVQVPTAAVMLIGTI</sequence>
<feature type="transmembrane region" description="Helical" evidence="6">
    <location>
        <begin position="114"/>
        <end position="136"/>
    </location>
</feature>
<evidence type="ECO:0000313" key="7">
    <source>
        <dbReference type="EMBL" id="GAF69054.1"/>
    </source>
</evidence>
<organism evidence="7">
    <name type="scientific">marine sediment metagenome</name>
    <dbReference type="NCBI Taxonomy" id="412755"/>
    <lineage>
        <taxon>unclassified sequences</taxon>
        <taxon>metagenomes</taxon>
        <taxon>ecological metagenomes</taxon>
    </lineage>
</organism>
<protein>
    <recommendedName>
        <fullName evidence="8">Inorganic phosphate transporter</fullName>
    </recommendedName>
</protein>
<comment type="caution">
    <text evidence="7">The sequence shown here is derived from an EMBL/GenBank/DDBJ whole genome shotgun (WGS) entry which is preliminary data.</text>
</comment>
<dbReference type="PANTHER" id="PTHR11101:SF80">
    <property type="entry name" value="PHOSPHATE TRANSPORTER"/>
    <property type="match status" value="1"/>
</dbReference>
<feature type="transmembrane region" description="Helical" evidence="6">
    <location>
        <begin position="85"/>
        <end position="107"/>
    </location>
</feature>
<dbReference type="GO" id="GO:0035435">
    <property type="term" value="P:phosphate ion transmembrane transport"/>
    <property type="evidence" value="ECO:0007669"/>
    <property type="project" value="TreeGrafter"/>
</dbReference>
<feature type="non-terminal residue" evidence="7">
    <location>
        <position position="272"/>
    </location>
</feature>
<reference evidence="7" key="1">
    <citation type="journal article" date="2014" name="Front. Microbiol.">
        <title>High frequency of phylogenetically diverse reductive dehalogenase-homologous genes in deep subseafloor sedimentary metagenomes.</title>
        <authorList>
            <person name="Kawai M."/>
            <person name="Futagami T."/>
            <person name="Toyoda A."/>
            <person name="Takaki Y."/>
            <person name="Nishi S."/>
            <person name="Hori S."/>
            <person name="Arai W."/>
            <person name="Tsubouchi T."/>
            <person name="Morono Y."/>
            <person name="Uchiyama I."/>
            <person name="Ito T."/>
            <person name="Fujiyama A."/>
            <person name="Inagaki F."/>
            <person name="Takami H."/>
        </authorList>
    </citation>
    <scope>NUCLEOTIDE SEQUENCE</scope>
    <source>
        <strain evidence="7">Expedition CK06-06</strain>
    </source>
</reference>
<evidence type="ECO:0000256" key="3">
    <source>
        <dbReference type="ARBA" id="ARBA00022692"/>
    </source>
</evidence>
<evidence type="ECO:0000256" key="6">
    <source>
        <dbReference type="SAM" id="Phobius"/>
    </source>
</evidence>
<feature type="transmembrane region" description="Helical" evidence="6">
    <location>
        <begin position="142"/>
        <end position="162"/>
    </location>
</feature>
<accession>X0RJQ1</accession>
<dbReference type="PANTHER" id="PTHR11101">
    <property type="entry name" value="PHOSPHATE TRANSPORTER"/>
    <property type="match status" value="1"/>
</dbReference>
<gene>
    <name evidence="7" type="ORF">S01H1_10081</name>
</gene>
<name>X0RJQ1_9ZZZZ</name>
<comment type="subcellular location">
    <subcellularLocation>
        <location evidence="1">Membrane</location>
        <topology evidence="1">Multi-pass membrane protein</topology>
    </subcellularLocation>
</comment>
<feature type="transmembrane region" description="Helical" evidence="6">
    <location>
        <begin position="45"/>
        <end position="65"/>
    </location>
</feature>
<evidence type="ECO:0000256" key="2">
    <source>
        <dbReference type="ARBA" id="ARBA00022448"/>
    </source>
</evidence>
<keyword evidence="3 6" id="KW-0812">Transmembrane</keyword>
<keyword evidence="4 6" id="KW-1133">Transmembrane helix</keyword>
<dbReference type="Pfam" id="PF01384">
    <property type="entry name" value="PHO4"/>
    <property type="match status" value="1"/>
</dbReference>
<dbReference type="GO" id="GO:0016020">
    <property type="term" value="C:membrane"/>
    <property type="evidence" value="ECO:0007669"/>
    <property type="project" value="UniProtKB-SubCell"/>
</dbReference>
<feature type="transmembrane region" description="Helical" evidence="6">
    <location>
        <begin position="6"/>
        <end position="24"/>
    </location>
</feature>
<dbReference type="InterPro" id="IPR001204">
    <property type="entry name" value="Phos_transporter"/>
</dbReference>
<evidence type="ECO:0000256" key="4">
    <source>
        <dbReference type="ARBA" id="ARBA00022989"/>
    </source>
</evidence>
<dbReference type="GO" id="GO:0005315">
    <property type="term" value="F:phosphate transmembrane transporter activity"/>
    <property type="evidence" value="ECO:0007669"/>
    <property type="project" value="InterPro"/>
</dbReference>
<proteinExistence type="predicted"/>